<keyword evidence="1 6" id="KW-0963">Cytoplasm</keyword>
<dbReference type="AlphaFoldDB" id="A0A369VQC3"/>
<keyword evidence="7" id="KW-1133">Transmembrane helix</keyword>
<proteinExistence type="inferred from homology"/>
<evidence type="ECO:0000256" key="7">
    <source>
        <dbReference type="SAM" id="Phobius"/>
    </source>
</evidence>
<dbReference type="RefSeq" id="WP_114688330.1">
    <property type="nucleotide sequence ID" value="NZ_QQNB01000003.1"/>
</dbReference>
<reference evidence="8 9" key="1">
    <citation type="submission" date="2018-07" db="EMBL/GenBank/DDBJ databases">
        <title>a novel species of Sphingomonas isolated from the rhizosphere soil of Araceae plant.</title>
        <authorList>
            <person name="Zhiyong W."/>
            <person name="Qinglan Z."/>
            <person name="Zhiwei F."/>
            <person name="Ding X."/>
            <person name="Gejiao W."/>
            <person name="Shixue Z."/>
        </authorList>
    </citation>
    <scope>NUCLEOTIDE SEQUENCE [LARGE SCALE GENOMIC DNA]</scope>
    <source>
        <strain evidence="8 9">WZY 27</strain>
    </source>
</reference>
<feature type="binding site" evidence="6">
    <location>
        <position position="78"/>
    </location>
    <ligand>
        <name>S-adenosyl-L-methionine</name>
        <dbReference type="ChEBI" id="CHEBI:59789"/>
    </ligand>
</feature>
<dbReference type="PANTHER" id="PTHR31760:SF0">
    <property type="entry name" value="S-ADENOSYL-L-METHIONINE-DEPENDENT METHYLTRANSFERASES SUPERFAMILY PROTEIN"/>
    <property type="match status" value="1"/>
</dbReference>
<dbReference type="Proteomes" id="UP000253918">
    <property type="component" value="Unassembled WGS sequence"/>
</dbReference>
<dbReference type="GO" id="GO:0070043">
    <property type="term" value="F:rRNA (guanine-N7-)-methyltransferase activity"/>
    <property type="evidence" value="ECO:0007669"/>
    <property type="project" value="UniProtKB-UniRule"/>
</dbReference>
<dbReference type="OrthoDB" id="9808773at2"/>
<keyword evidence="4 6" id="KW-0808">Transferase</keyword>
<feature type="binding site" evidence="6">
    <location>
        <position position="73"/>
    </location>
    <ligand>
        <name>S-adenosyl-L-methionine</name>
        <dbReference type="ChEBI" id="CHEBI:59789"/>
    </ligand>
</feature>
<dbReference type="GO" id="GO:0005829">
    <property type="term" value="C:cytosol"/>
    <property type="evidence" value="ECO:0007669"/>
    <property type="project" value="TreeGrafter"/>
</dbReference>
<organism evidence="8 9">
    <name type="scientific">Sphingomonas aracearum</name>
    <dbReference type="NCBI Taxonomy" id="2283317"/>
    <lineage>
        <taxon>Bacteria</taxon>
        <taxon>Pseudomonadati</taxon>
        <taxon>Pseudomonadota</taxon>
        <taxon>Alphaproteobacteria</taxon>
        <taxon>Sphingomonadales</taxon>
        <taxon>Sphingomonadaceae</taxon>
        <taxon>Sphingomonas</taxon>
    </lineage>
</organism>
<feature type="binding site" evidence="6">
    <location>
        <position position="136"/>
    </location>
    <ligand>
        <name>S-adenosyl-L-methionine</name>
        <dbReference type="ChEBI" id="CHEBI:59789"/>
    </ligand>
</feature>
<protein>
    <recommendedName>
        <fullName evidence="6">Ribosomal RNA small subunit methyltransferase G</fullName>
        <ecNumber evidence="6">2.1.1.170</ecNumber>
    </recommendedName>
    <alternativeName>
        <fullName evidence="6">16S rRNA 7-methylguanosine methyltransferase</fullName>
        <shortName evidence="6">16S rRNA m7G methyltransferase</shortName>
    </alternativeName>
</protein>
<keyword evidence="3 6" id="KW-0489">Methyltransferase</keyword>
<comment type="catalytic activity">
    <reaction evidence="6">
        <text>guanosine(527) in 16S rRNA + S-adenosyl-L-methionine = N(7)-methylguanosine(527) in 16S rRNA + S-adenosyl-L-homocysteine</text>
        <dbReference type="Rhea" id="RHEA:42732"/>
        <dbReference type="Rhea" id="RHEA-COMP:10209"/>
        <dbReference type="Rhea" id="RHEA-COMP:10210"/>
        <dbReference type="ChEBI" id="CHEBI:57856"/>
        <dbReference type="ChEBI" id="CHEBI:59789"/>
        <dbReference type="ChEBI" id="CHEBI:74269"/>
        <dbReference type="ChEBI" id="CHEBI:74480"/>
        <dbReference type="EC" id="2.1.1.170"/>
    </reaction>
</comment>
<evidence type="ECO:0000256" key="3">
    <source>
        <dbReference type="ARBA" id="ARBA00022603"/>
    </source>
</evidence>
<evidence type="ECO:0000256" key="1">
    <source>
        <dbReference type="ARBA" id="ARBA00022490"/>
    </source>
</evidence>
<dbReference type="InterPro" id="IPR029063">
    <property type="entry name" value="SAM-dependent_MTases_sf"/>
</dbReference>
<comment type="similarity">
    <text evidence="6">Belongs to the methyltransferase superfamily. RNA methyltransferase RsmG family.</text>
</comment>
<dbReference type="PIRSF" id="PIRSF003078">
    <property type="entry name" value="GidB"/>
    <property type="match status" value="1"/>
</dbReference>
<evidence type="ECO:0000313" key="9">
    <source>
        <dbReference type="Proteomes" id="UP000253918"/>
    </source>
</evidence>
<dbReference type="InterPro" id="IPR003682">
    <property type="entry name" value="rRNA_ssu_MeTfrase_G"/>
</dbReference>
<dbReference type="SUPFAM" id="SSF53335">
    <property type="entry name" value="S-adenosyl-L-methionine-dependent methyltransferases"/>
    <property type="match status" value="1"/>
</dbReference>
<feature type="transmembrane region" description="Helical" evidence="7">
    <location>
        <begin position="76"/>
        <end position="94"/>
    </location>
</feature>
<dbReference type="NCBIfam" id="TIGR00138">
    <property type="entry name" value="rsmG_gidB"/>
    <property type="match status" value="1"/>
</dbReference>
<dbReference type="Gene3D" id="3.40.50.150">
    <property type="entry name" value="Vaccinia Virus protein VP39"/>
    <property type="match status" value="1"/>
</dbReference>
<keyword evidence="7" id="KW-0472">Membrane</keyword>
<evidence type="ECO:0000313" key="8">
    <source>
        <dbReference type="EMBL" id="RDE04594.1"/>
    </source>
</evidence>
<sequence length="203" mass="22410">MTEEEAKNWLEEHFGVEAVARLEPIVAAVLAENARQNLIAPSTVDHIWERHVVDSAQLILLTDRDARSWLDIGTGAGFPGMIVAALCAMPVTMVEPRRRRADFLDSLSRALRFEHAQVRASKIETVEGQFDIISARAVASVDTLFVSASGAAHGGTRWVLPKGRAWSDELDVARRYWRGTFHVEQSVTSPEARIIVAQGVSRA</sequence>
<keyword evidence="7" id="KW-0812">Transmembrane</keyword>
<comment type="function">
    <text evidence="6">Specifically methylates the N7 position of guanine in position 527 of 16S rRNA.</text>
</comment>
<gene>
    <name evidence="6 8" type="primary">rsmG</name>
    <name evidence="8" type="ORF">DVW87_13410</name>
</gene>
<accession>A0A369VQC3</accession>
<dbReference type="EMBL" id="QQNB01000003">
    <property type="protein sequence ID" value="RDE04594.1"/>
    <property type="molecule type" value="Genomic_DNA"/>
</dbReference>
<evidence type="ECO:0000256" key="5">
    <source>
        <dbReference type="ARBA" id="ARBA00022691"/>
    </source>
</evidence>
<comment type="subcellular location">
    <subcellularLocation>
        <location evidence="6">Cytoplasm</location>
    </subcellularLocation>
</comment>
<evidence type="ECO:0000256" key="2">
    <source>
        <dbReference type="ARBA" id="ARBA00022552"/>
    </source>
</evidence>
<dbReference type="HAMAP" id="MF_00074">
    <property type="entry name" value="16SrRNA_methyltr_G"/>
    <property type="match status" value="1"/>
</dbReference>
<keyword evidence="5 6" id="KW-0949">S-adenosyl-L-methionine</keyword>
<comment type="caution">
    <text evidence="8">The sequence shown here is derived from an EMBL/GenBank/DDBJ whole genome shotgun (WGS) entry which is preliminary data.</text>
</comment>
<dbReference type="EC" id="2.1.1.170" evidence="6"/>
<keyword evidence="9" id="KW-1185">Reference proteome</keyword>
<comment type="caution">
    <text evidence="6">Lacks conserved residue(s) required for the propagation of feature annotation.</text>
</comment>
<evidence type="ECO:0000256" key="4">
    <source>
        <dbReference type="ARBA" id="ARBA00022679"/>
    </source>
</evidence>
<evidence type="ECO:0000256" key="6">
    <source>
        <dbReference type="HAMAP-Rule" id="MF_00074"/>
    </source>
</evidence>
<dbReference type="Pfam" id="PF02527">
    <property type="entry name" value="GidB"/>
    <property type="match status" value="1"/>
</dbReference>
<feature type="binding site" evidence="6">
    <location>
        <begin position="123"/>
        <end position="124"/>
    </location>
    <ligand>
        <name>S-adenosyl-L-methionine</name>
        <dbReference type="ChEBI" id="CHEBI:59789"/>
    </ligand>
</feature>
<keyword evidence="2 6" id="KW-0698">rRNA processing</keyword>
<dbReference type="PANTHER" id="PTHR31760">
    <property type="entry name" value="S-ADENOSYL-L-METHIONINE-DEPENDENT METHYLTRANSFERASES SUPERFAMILY PROTEIN"/>
    <property type="match status" value="1"/>
</dbReference>
<name>A0A369VQC3_9SPHN</name>